<comment type="function">
    <text evidence="9">Required for the formation of a threonylcarbamoyl group on adenosine at position 37 (t(6)A37) in tRNAs that read codons beginning with adenine. Catalyzes the conversion of L-threonine, HCO(3)(-)/CO(2) and ATP to give threonylcarbamoyl-AMP (TC-AMP) as the acyladenylate intermediate, with the release of diphosphate.</text>
</comment>
<keyword evidence="3 9" id="KW-0808">Transferase</keyword>
<proteinExistence type="inferred from homology"/>
<dbReference type="FunFam" id="3.90.870.10:FF:000004">
    <property type="entry name" value="Threonylcarbamoyl-AMP synthase"/>
    <property type="match status" value="1"/>
</dbReference>
<name>A0A366HZY8_9GAMM</name>
<comment type="catalytic activity">
    <reaction evidence="8 9">
        <text>L-threonine + hydrogencarbonate + ATP = L-threonylcarbamoyladenylate + diphosphate + H2O</text>
        <dbReference type="Rhea" id="RHEA:36407"/>
        <dbReference type="ChEBI" id="CHEBI:15377"/>
        <dbReference type="ChEBI" id="CHEBI:17544"/>
        <dbReference type="ChEBI" id="CHEBI:30616"/>
        <dbReference type="ChEBI" id="CHEBI:33019"/>
        <dbReference type="ChEBI" id="CHEBI:57926"/>
        <dbReference type="ChEBI" id="CHEBI:73682"/>
        <dbReference type="EC" id="2.7.7.87"/>
    </reaction>
</comment>
<dbReference type="InterPro" id="IPR013498">
    <property type="entry name" value="Topo_IA_Znf"/>
</dbReference>
<evidence type="ECO:0000256" key="3">
    <source>
        <dbReference type="ARBA" id="ARBA00022679"/>
    </source>
</evidence>
<evidence type="ECO:0000256" key="4">
    <source>
        <dbReference type="ARBA" id="ARBA00022694"/>
    </source>
</evidence>
<dbReference type="EC" id="2.7.7.87" evidence="9"/>
<keyword evidence="12" id="KW-1185">Reference proteome</keyword>
<dbReference type="PROSITE" id="PS51163">
    <property type="entry name" value="YRDC"/>
    <property type="match status" value="1"/>
</dbReference>
<dbReference type="Pfam" id="PF01396">
    <property type="entry name" value="Zn_ribbon_Top1"/>
    <property type="match status" value="3"/>
</dbReference>
<comment type="caution">
    <text evidence="11">The sequence shown here is derived from an EMBL/GenBank/DDBJ whole genome shotgun (WGS) entry which is preliminary data.</text>
</comment>
<dbReference type="InterPro" id="IPR050156">
    <property type="entry name" value="TC-AMP_synthase_SUA5"/>
</dbReference>
<dbReference type="GO" id="GO:0005524">
    <property type="term" value="F:ATP binding"/>
    <property type="evidence" value="ECO:0007669"/>
    <property type="project" value="UniProtKB-UniRule"/>
</dbReference>
<dbReference type="Gene3D" id="3.90.870.10">
    <property type="entry name" value="DHBP synthase"/>
    <property type="match status" value="1"/>
</dbReference>
<dbReference type="GO" id="GO:0003916">
    <property type="term" value="F:DNA topoisomerase activity"/>
    <property type="evidence" value="ECO:0007669"/>
    <property type="project" value="InterPro"/>
</dbReference>
<sequence length="372" mass="41113">MAKTGLFTDKKQDICPECGSVLVIRTGRHGAFLGCSGYPECEFIRPLKTQADGHIVKVLDGQTCPQCQSTLVLRQGRYGMFIGCGNYPECNHTEVIDRPDETAISCPQCRKGALLQRKSRYGKVFHSCERYPDCQFTLNHKPVAGECIYCHYPLLIEKKTAQGVRLFCASKLCGKPIKAEVLLTMNDVSYDLIPLLTELQNGKVIAYPTEAVFGLGCDPDSEIAVKRLLALKQRPWQKGLILIAADYQQLTPYIDDSMLSGEQKQDMFAGWPGPITWVIPAKATTPKWLTGQFTSLAVRVSAHPVVRQLCLSYGKPLVSTSANLSGLPPCRTEGEVYQQFGKKFLVVHGKVGGRTNPSEIRDVLTGELLRQG</sequence>
<dbReference type="InterPro" id="IPR023535">
    <property type="entry name" value="TC-AMP_synthase"/>
</dbReference>
<evidence type="ECO:0000256" key="9">
    <source>
        <dbReference type="HAMAP-Rule" id="MF_01852"/>
    </source>
</evidence>
<keyword evidence="11" id="KW-0413">Isomerase</keyword>
<dbReference type="InterPro" id="IPR017945">
    <property type="entry name" value="DHBP_synth_RibB-like_a/b_dom"/>
</dbReference>
<accession>A0A366HZY8</accession>
<dbReference type="GO" id="GO:0005694">
    <property type="term" value="C:chromosome"/>
    <property type="evidence" value="ECO:0007669"/>
    <property type="project" value="InterPro"/>
</dbReference>
<reference evidence="11 12" key="1">
    <citation type="submission" date="2018-06" db="EMBL/GenBank/DDBJ databases">
        <title>Genomic Encyclopedia of Type Strains, Phase IV (KMG-IV): sequencing the most valuable type-strain genomes for metagenomic binning, comparative biology and taxonomic classification.</title>
        <authorList>
            <person name="Goeker M."/>
        </authorList>
    </citation>
    <scope>NUCLEOTIDE SEQUENCE [LARGE SCALE GENOMIC DNA]</scope>
    <source>
        <strain evidence="11 12">DSM 30166</strain>
    </source>
</reference>
<dbReference type="EMBL" id="QNRY01000049">
    <property type="protein sequence ID" value="RBP58535.1"/>
    <property type="molecule type" value="Genomic_DNA"/>
</dbReference>
<evidence type="ECO:0000256" key="6">
    <source>
        <dbReference type="ARBA" id="ARBA00022741"/>
    </source>
</evidence>
<dbReference type="Proteomes" id="UP000253046">
    <property type="component" value="Unassembled WGS sequence"/>
</dbReference>
<dbReference type="GO" id="GO:0006265">
    <property type="term" value="P:DNA topological change"/>
    <property type="evidence" value="ECO:0007669"/>
    <property type="project" value="InterPro"/>
</dbReference>
<comment type="subcellular location">
    <subcellularLocation>
        <location evidence="1 9">Cytoplasm</location>
    </subcellularLocation>
</comment>
<evidence type="ECO:0000256" key="5">
    <source>
        <dbReference type="ARBA" id="ARBA00022695"/>
    </source>
</evidence>
<dbReference type="Gene3D" id="3.30.65.10">
    <property type="entry name" value="Bacterial Topoisomerase I, domain 1"/>
    <property type="match status" value="3"/>
</dbReference>
<evidence type="ECO:0000313" key="11">
    <source>
        <dbReference type="EMBL" id="RBP58535.1"/>
    </source>
</evidence>
<keyword evidence="6 9" id="KW-0547">Nucleotide-binding</keyword>
<evidence type="ECO:0000256" key="2">
    <source>
        <dbReference type="ARBA" id="ARBA00022490"/>
    </source>
</evidence>
<dbReference type="PANTHER" id="PTHR17490:SF18">
    <property type="entry name" value="THREONYLCARBAMOYL-AMP SYNTHASE"/>
    <property type="match status" value="1"/>
</dbReference>
<dbReference type="PANTHER" id="PTHR17490">
    <property type="entry name" value="SUA5"/>
    <property type="match status" value="1"/>
</dbReference>
<evidence type="ECO:0000313" key="12">
    <source>
        <dbReference type="Proteomes" id="UP000253046"/>
    </source>
</evidence>
<dbReference type="GO" id="GO:0006450">
    <property type="term" value="P:regulation of translational fidelity"/>
    <property type="evidence" value="ECO:0007669"/>
    <property type="project" value="TreeGrafter"/>
</dbReference>
<keyword evidence="2 9" id="KW-0963">Cytoplasm</keyword>
<protein>
    <recommendedName>
        <fullName evidence="9">Threonylcarbamoyl-AMP synthase</fullName>
        <shortName evidence="9">TC-AMP synthase</shortName>
        <ecNumber evidence="9">2.7.7.87</ecNumber>
    </recommendedName>
    <alternativeName>
        <fullName evidence="9">L-threonylcarbamoyladenylate synthase</fullName>
    </alternativeName>
    <alternativeName>
        <fullName evidence="9">t(6)A37 threonylcarbamoyladenosine biosynthesis protein TsaC</fullName>
    </alternativeName>
    <alternativeName>
        <fullName evidence="9">tRNA threonylcarbamoyladenosine biosynthesis protein TsaC</fullName>
    </alternativeName>
</protein>
<dbReference type="SUPFAM" id="SSF57783">
    <property type="entry name" value="Zinc beta-ribbon"/>
    <property type="match status" value="2"/>
</dbReference>
<dbReference type="GO" id="GO:0002949">
    <property type="term" value="P:tRNA threonylcarbamoyladenosine modification"/>
    <property type="evidence" value="ECO:0007669"/>
    <property type="project" value="UniProtKB-UniRule"/>
</dbReference>
<evidence type="ECO:0000256" key="1">
    <source>
        <dbReference type="ARBA" id="ARBA00004496"/>
    </source>
</evidence>
<dbReference type="GO" id="GO:0000049">
    <property type="term" value="F:tRNA binding"/>
    <property type="evidence" value="ECO:0007669"/>
    <property type="project" value="TreeGrafter"/>
</dbReference>
<dbReference type="NCBIfam" id="NF007919">
    <property type="entry name" value="PRK10634.1"/>
    <property type="match status" value="1"/>
</dbReference>
<dbReference type="SUPFAM" id="SSF55821">
    <property type="entry name" value="YrdC/RibB"/>
    <property type="match status" value="1"/>
</dbReference>
<dbReference type="HAMAP" id="MF_01852">
    <property type="entry name" value="TsaC"/>
    <property type="match status" value="1"/>
</dbReference>
<evidence type="ECO:0000256" key="8">
    <source>
        <dbReference type="ARBA" id="ARBA00048366"/>
    </source>
</evidence>
<keyword evidence="4 9" id="KW-0819">tRNA processing</keyword>
<organism evidence="11 12">
    <name type="scientific">Brenneria salicis ATCC 15712 = DSM 30166</name>
    <dbReference type="NCBI Taxonomy" id="714314"/>
    <lineage>
        <taxon>Bacteria</taxon>
        <taxon>Pseudomonadati</taxon>
        <taxon>Pseudomonadota</taxon>
        <taxon>Gammaproteobacteria</taxon>
        <taxon>Enterobacterales</taxon>
        <taxon>Pectobacteriaceae</taxon>
        <taxon>Brenneria</taxon>
    </lineage>
</organism>
<evidence type="ECO:0000256" key="7">
    <source>
        <dbReference type="ARBA" id="ARBA00022840"/>
    </source>
</evidence>
<dbReference type="GO" id="GO:0003725">
    <property type="term" value="F:double-stranded RNA binding"/>
    <property type="evidence" value="ECO:0007669"/>
    <property type="project" value="InterPro"/>
</dbReference>
<keyword evidence="5 9" id="KW-0548">Nucleotidyltransferase</keyword>
<feature type="domain" description="YrdC-like" evidence="10">
    <location>
        <begin position="189"/>
        <end position="372"/>
    </location>
</feature>
<dbReference type="AlphaFoldDB" id="A0A366HZY8"/>
<dbReference type="GO" id="GO:0003677">
    <property type="term" value="F:DNA binding"/>
    <property type="evidence" value="ECO:0007669"/>
    <property type="project" value="InterPro"/>
</dbReference>
<evidence type="ECO:0000259" key="10">
    <source>
        <dbReference type="PROSITE" id="PS51163"/>
    </source>
</evidence>
<dbReference type="GO" id="GO:0005737">
    <property type="term" value="C:cytoplasm"/>
    <property type="evidence" value="ECO:0007669"/>
    <property type="project" value="UniProtKB-SubCell"/>
</dbReference>
<keyword evidence="7 9" id="KW-0067">ATP-binding</keyword>
<gene>
    <name evidence="9" type="primary">tsaC</name>
    <name evidence="11" type="ORF">DES54_1494</name>
</gene>
<dbReference type="Pfam" id="PF01300">
    <property type="entry name" value="Sua5_yciO_yrdC"/>
    <property type="match status" value="1"/>
</dbReference>
<dbReference type="InterPro" id="IPR006070">
    <property type="entry name" value="Sua5-like_dom"/>
</dbReference>
<comment type="similarity">
    <text evidence="9">Belongs to the SUA5 family. TsaC subfamily.</text>
</comment>
<dbReference type="GO" id="GO:0061710">
    <property type="term" value="F:L-threonylcarbamoyladenylate synthase"/>
    <property type="evidence" value="ECO:0007669"/>
    <property type="project" value="UniProtKB-EC"/>
</dbReference>